<dbReference type="Gene3D" id="3.40.50.1390">
    <property type="entry name" value="Resolvase, N-terminal catalytic domain"/>
    <property type="match status" value="1"/>
</dbReference>
<evidence type="ECO:0000256" key="3">
    <source>
        <dbReference type="ARBA" id="ARBA00023172"/>
    </source>
</evidence>
<comment type="caution">
    <text evidence="7">The sequence shown here is derived from an EMBL/GenBank/DDBJ whole genome shotgun (WGS) entry which is preliminary data.</text>
</comment>
<dbReference type="AlphaFoldDB" id="A0A7V8VAX6"/>
<feature type="domain" description="Resolvase/invertase-type recombinase catalytic" evidence="6">
    <location>
        <begin position="6"/>
        <end position="148"/>
    </location>
</feature>
<evidence type="ECO:0000256" key="2">
    <source>
        <dbReference type="ARBA" id="ARBA00023125"/>
    </source>
</evidence>
<evidence type="ECO:0000259" key="6">
    <source>
        <dbReference type="PROSITE" id="PS51736"/>
    </source>
</evidence>
<name>A0A7V8VAX6_9BACT</name>
<dbReference type="GO" id="GO:0000150">
    <property type="term" value="F:DNA strand exchange activity"/>
    <property type="evidence" value="ECO:0007669"/>
    <property type="project" value="InterPro"/>
</dbReference>
<keyword evidence="1" id="KW-0229">DNA integration</keyword>
<dbReference type="PANTHER" id="PTHR30461:SF23">
    <property type="entry name" value="DNA RECOMBINASE-RELATED"/>
    <property type="match status" value="1"/>
</dbReference>
<keyword evidence="8" id="KW-1185">Reference proteome</keyword>
<dbReference type="InterPro" id="IPR036162">
    <property type="entry name" value="Resolvase-like_N_sf"/>
</dbReference>
<proteinExistence type="predicted"/>
<organism evidence="7 8">
    <name type="scientific">Thermogemmata fonticola</name>
    <dbReference type="NCBI Taxonomy" id="2755323"/>
    <lineage>
        <taxon>Bacteria</taxon>
        <taxon>Pseudomonadati</taxon>
        <taxon>Planctomycetota</taxon>
        <taxon>Planctomycetia</taxon>
        <taxon>Gemmatales</taxon>
        <taxon>Gemmataceae</taxon>
        <taxon>Thermogemmata</taxon>
    </lineage>
</organism>
<dbReference type="Proteomes" id="UP000542342">
    <property type="component" value="Unassembled WGS sequence"/>
</dbReference>
<dbReference type="InterPro" id="IPR050639">
    <property type="entry name" value="SSR_resolvase"/>
</dbReference>
<dbReference type="Pfam" id="PF00239">
    <property type="entry name" value="Resolvase"/>
    <property type="match status" value="1"/>
</dbReference>
<dbReference type="InterPro" id="IPR006119">
    <property type="entry name" value="Resolv_N"/>
</dbReference>
<dbReference type="EMBL" id="JACEFB010000001">
    <property type="protein sequence ID" value="MBA2224690.1"/>
    <property type="molecule type" value="Genomic_DNA"/>
</dbReference>
<dbReference type="CDD" id="cd03768">
    <property type="entry name" value="SR_ResInv"/>
    <property type="match status" value="1"/>
</dbReference>
<evidence type="ECO:0000313" key="8">
    <source>
        <dbReference type="Proteomes" id="UP000542342"/>
    </source>
</evidence>
<keyword evidence="3" id="KW-0233">DNA recombination</keyword>
<dbReference type="SMART" id="SM00857">
    <property type="entry name" value="Resolvase"/>
    <property type="match status" value="1"/>
</dbReference>
<dbReference type="InterPro" id="IPR006118">
    <property type="entry name" value="Recombinase_CS"/>
</dbReference>
<dbReference type="GO" id="GO:0015074">
    <property type="term" value="P:DNA integration"/>
    <property type="evidence" value="ECO:0007669"/>
    <property type="project" value="UniProtKB-KW"/>
</dbReference>
<evidence type="ECO:0000256" key="5">
    <source>
        <dbReference type="PROSITE-ProRule" id="PRU10137"/>
    </source>
</evidence>
<protein>
    <submittedName>
        <fullName evidence="7">Recombinase family protein</fullName>
    </submittedName>
</protein>
<sequence length="204" mass="23131">MAGNHKVAIYARVSTDEQTVDPQLRDLREYAANRGWRDVQEFVDVGVSGAKDSRPAWNRLWDAIQKGRVKVLFVHALDRLGRSLPHLVKILSTLVERDVVLVSFRENIDLSTSTGRMVAGLFSVLADYELSIIRERTKAGMRAARARGSQIGPKKRPFDADKATRLRDQGWGQIRIARELGVGVGRVNRWVKEEYVPPDRRTSR</sequence>
<dbReference type="GO" id="GO:0003677">
    <property type="term" value="F:DNA binding"/>
    <property type="evidence" value="ECO:0007669"/>
    <property type="project" value="UniProtKB-KW"/>
</dbReference>
<dbReference type="PROSITE" id="PS00397">
    <property type="entry name" value="RECOMBINASES_1"/>
    <property type="match status" value="1"/>
</dbReference>
<feature type="active site" description="O-(5'-phospho-DNA)-serine intermediate" evidence="4 5">
    <location>
        <position position="14"/>
    </location>
</feature>
<dbReference type="SUPFAM" id="SSF53041">
    <property type="entry name" value="Resolvase-like"/>
    <property type="match status" value="1"/>
</dbReference>
<keyword evidence="2" id="KW-0238">DNA-binding</keyword>
<evidence type="ECO:0000256" key="1">
    <source>
        <dbReference type="ARBA" id="ARBA00022908"/>
    </source>
</evidence>
<evidence type="ECO:0000313" key="7">
    <source>
        <dbReference type="EMBL" id="MBA2224690.1"/>
    </source>
</evidence>
<evidence type="ECO:0000256" key="4">
    <source>
        <dbReference type="PIRSR" id="PIRSR606118-50"/>
    </source>
</evidence>
<dbReference type="RefSeq" id="WP_194536122.1">
    <property type="nucleotide sequence ID" value="NZ_JACEFB010000001.1"/>
</dbReference>
<dbReference type="PROSITE" id="PS51736">
    <property type="entry name" value="RECOMBINASES_3"/>
    <property type="match status" value="1"/>
</dbReference>
<dbReference type="PANTHER" id="PTHR30461">
    <property type="entry name" value="DNA-INVERTASE FROM LAMBDOID PROPHAGE"/>
    <property type="match status" value="1"/>
</dbReference>
<reference evidence="7 8" key="1">
    <citation type="submission" date="2020-07" db="EMBL/GenBank/DDBJ databases">
        <title>Thermogemmata thermophila gen. nov., sp. nov., a novel moderate thermophilic planctomycete from a Kamchatka hot spring.</title>
        <authorList>
            <person name="Elcheninov A.G."/>
            <person name="Podosokorskaya O.A."/>
            <person name="Kovaleva O.L."/>
            <person name="Novikov A."/>
            <person name="Bonch-Osmolovskaya E.A."/>
            <person name="Toshchakov S.V."/>
            <person name="Kublanov I.V."/>
        </authorList>
    </citation>
    <scope>NUCLEOTIDE SEQUENCE [LARGE SCALE GENOMIC DNA]</scope>
    <source>
        <strain evidence="7 8">2918</strain>
    </source>
</reference>
<accession>A0A7V8VAX6</accession>
<gene>
    <name evidence="7" type="ORF">H0921_00770</name>
</gene>